<dbReference type="AlphaFoldDB" id="A0A1N7LX79"/>
<accession>A0A1N7LX79</accession>
<keyword evidence="1" id="KW-0812">Transmembrane</keyword>
<evidence type="ECO:0000313" key="2">
    <source>
        <dbReference type="EMBL" id="SIS78389.1"/>
    </source>
</evidence>
<name>A0A1N7LX79_9BACT</name>
<feature type="transmembrane region" description="Helical" evidence="1">
    <location>
        <begin position="263"/>
        <end position="285"/>
    </location>
</feature>
<dbReference type="OrthoDB" id="102112at2"/>
<dbReference type="STRING" id="529505.SAMN05421761_104188"/>
<dbReference type="Proteomes" id="UP000186026">
    <property type="component" value="Unassembled WGS sequence"/>
</dbReference>
<gene>
    <name evidence="2" type="ORF">SAMN05421761_104188</name>
</gene>
<evidence type="ECO:0008006" key="4">
    <source>
        <dbReference type="Google" id="ProtNLM"/>
    </source>
</evidence>
<dbReference type="RefSeq" id="WP_076499869.1">
    <property type="nucleotide sequence ID" value="NZ_FTOP01000004.1"/>
</dbReference>
<evidence type="ECO:0000256" key="1">
    <source>
        <dbReference type="SAM" id="Phobius"/>
    </source>
</evidence>
<keyword evidence="1" id="KW-1133">Transmembrane helix</keyword>
<feature type="transmembrane region" description="Helical" evidence="1">
    <location>
        <begin position="79"/>
        <end position="100"/>
    </location>
</feature>
<sequence length="417" mass="47829">MNRILNNLKTFSKLFMAMYIFIYCFPFPINYMPYGYQLLGKYINNFKAKLNILTAEYLLGYKSVSYQEMNGSGDTTLDYVALLSYSLVAVIIVLVFRLVFRKFDLIDKVYPAALVYARYFVGITLVSYGVIKFLHGQFPSPSLMALETTYGESSPMGLAWRFFGYSSLYKGFMGVSEILAGMLLLFRRTVLLGALLSIAVCTNIFIVNLSFDVPVKLFSGHLLMFSILIALPYFKSLISFFILHQPTQIHSITYPLVSKWDKIGYYGAKTILVALIPMSLAYGHIASQSFRTYLNEWEGVYEVTHFEIAGKENLSATAHWEKVIIQGQTIMTINRAKTKNYYTIEQIWNEGEINFISSSDQEDPYQLFVTELEDGTYSLTTTIGNNQYHVKAKRKIKADYLLMNRGFRFVNELPFNR</sequence>
<proteinExistence type="predicted"/>
<evidence type="ECO:0000313" key="3">
    <source>
        <dbReference type="Proteomes" id="UP000186026"/>
    </source>
</evidence>
<protein>
    <recommendedName>
        <fullName evidence="4">DoxX protein</fullName>
    </recommendedName>
</protein>
<dbReference type="EMBL" id="FTOP01000004">
    <property type="protein sequence ID" value="SIS78389.1"/>
    <property type="molecule type" value="Genomic_DNA"/>
</dbReference>
<feature type="transmembrane region" description="Helical" evidence="1">
    <location>
        <begin position="223"/>
        <end position="243"/>
    </location>
</feature>
<organism evidence="2 3">
    <name type="scientific">Belliella pelovolcani</name>
    <dbReference type="NCBI Taxonomy" id="529505"/>
    <lineage>
        <taxon>Bacteria</taxon>
        <taxon>Pseudomonadati</taxon>
        <taxon>Bacteroidota</taxon>
        <taxon>Cytophagia</taxon>
        <taxon>Cytophagales</taxon>
        <taxon>Cyclobacteriaceae</taxon>
        <taxon>Belliella</taxon>
    </lineage>
</organism>
<feature type="transmembrane region" description="Helical" evidence="1">
    <location>
        <begin position="112"/>
        <end position="131"/>
    </location>
</feature>
<keyword evidence="3" id="KW-1185">Reference proteome</keyword>
<feature type="transmembrane region" description="Helical" evidence="1">
    <location>
        <begin position="190"/>
        <end position="211"/>
    </location>
</feature>
<feature type="transmembrane region" description="Helical" evidence="1">
    <location>
        <begin position="162"/>
        <end position="185"/>
    </location>
</feature>
<feature type="transmembrane region" description="Helical" evidence="1">
    <location>
        <begin position="12"/>
        <end position="29"/>
    </location>
</feature>
<reference evidence="3" key="1">
    <citation type="submission" date="2017-01" db="EMBL/GenBank/DDBJ databases">
        <authorList>
            <person name="Varghese N."/>
            <person name="Submissions S."/>
        </authorList>
    </citation>
    <scope>NUCLEOTIDE SEQUENCE [LARGE SCALE GENOMIC DNA]</scope>
    <source>
        <strain evidence="3">DSM 46698</strain>
    </source>
</reference>
<keyword evidence="1" id="KW-0472">Membrane</keyword>